<keyword evidence="6" id="KW-1185">Reference proteome</keyword>
<dbReference type="PANTHER" id="PTHR35528:SF3">
    <property type="entry name" value="BLL1675 PROTEIN"/>
    <property type="match status" value="1"/>
</dbReference>
<dbReference type="PANTHER" id="PTHR35528">
    <property type="entry name" value="BLL1675 PROTEIN"/>
    <property type="match status" value="1"/>
</dbReference>
<dbReference type="RefSeq" id="WP_015343762.1">
    <property type="nucleotide sequence ID" value="NZ_JACHBF010000006.1"/>
</dbReference>
<keyword evidence="3" id="KW-0233">DNA recombination</keyword>
<dbReference type="NCBIfam" id="NF033587">
    <property type="entry name" value="transpos_IS6"/>
    <property type="match status" value="1"/>
</dbReference>
<feature type="domain" description="DDE" evidence="4">
    <location>
        <begin position="77"/>
        <end position="204"/>
    </location>
</feature>
<proteinExistence type="predicted"/>
<dbReference type="Proteomes" id="UP000526625">
    <property type="component" value="Unassembled WGS sequence"/>
</dbReference>
<reference evidence="5 6" key="1">
    <citation type="submission" date="2020-08" db="EMBL/GenBank/DDBJ databases">
        <title>Genomic Encyclopedia of Type Strains, Phase IV (KMG-V): Genome sequencing to study the core and pangenomes of soil and plant-associated prokaryotes.</title>
        <authorList>
            <person name="Whitman W."/>
        </authorList>
    </citation>
    <scope>NUCLEOTIDE SEQUENCE [LARGE SCALE GENOMIC DNA]</scope>
    <source>
        <strain evidence="5 6">SEMIA 4059</strain>
    </source>
</reference>
<protein>
    <submittedName>
        <fullName evidence="5">Transposase</fullName>
    </submittedName>
</protein>
<dbReference type="InterPro" id="IPR032874">
    <property type="entry name" value="DDE_dom"/>
</dbReference>
<sequence length="233" mass="27397">MTDRDPLYRRHRFPGEIIAHAVWLYFRFPLSLRMVEDMLAARGIIVSHQTVRLWAEKFGRAFASEIRCRSAGRLGGKWHLDEVVVSIGGKKHWLWRAVDEDGFVLDVLVQSRRNTKAAKRLMRKLLKSQGRTPRVMITDELRSYDAAKREIMPGVEHRSHRGLNNRAENSHQPVRRRERVMKRFKARRHLQCFVSIHDPIANLFHIPRHDIPSSHHRELRSAAMNLWAKITRA</sequence>
<name>A0ABR6QZB8_RHITR</name>
<organism evidence="5 6">
    <name type="scientific">Rhizobium tropici</name>
    <dbReference type="NCBI Taxonomy" id="398"/>
    <lineage>
        <taxon>Bacteria</taxon>
        <taxon>Pseudomonadati</taxon>
        <taxon>Pseudomonadota</taxon>
        <taxon>Alphaproteobacteria</taxon>
        <taxon>Hyphomicrobiales</taxon>
        <taxon>Rhizobiaceae</taxon>
        <taxon>Rhizobium/Agrobacterium group</taxon>
        <taxon>Rhizobium</taxon>
    </lineage>
</organism>
<comment type="caution">
    <text evidence="5">The sequence shown here is derived from an EMBL/GenBank/DDBJ whole genome shotgun (WGS) entry which is preliminary data.</text>
</comment>
<keyword evidence="1" id="KW-0815">Transposition</keyword>
<evidence type="ECO:0000259" key="4">
    <source>
        <dbReference type="Pfam" id="PF13610"/>
    </source>
</evidence>
<dbReference type="InterPro" id="IPR047930">
    <property type="entry name" value="Transpos_IS6"/>
</dbReference>
<dbReference type="EMBL" id="JACHBF010000006">
    <property type="protein sequence ID" value="MBB6492253.1"/>
    <property type="molecule type" value="Genomic_DNA"/>
</dbReference>
<evidence type="ECO:0000313" key="6">
    <source>
        <dbReference type="Proteomes" id="UP000526625"/>
    </source>
</evidence>
<evidence type="ECO:0000256" key="2">
    <source>
        <dbReference type="ARBA" id="ARBA00023125"/>
    </source>
</evidence>
<accession>A0ABR6QZB8</accession>
<keyword evidence="2" id="KW-0238">DNA-binding</keyword>
<dbReference type="Pfam" id="PF13610">
    <property type="entry name" value="DDE_Tnp_IS240"/>
    <property type="match status" value="1"/>
</dbReference>
<gene>
    <name evidence="5" type="ORF">GGD45_002659</name>
</gene>
<evidence type="ECO:0000256" key="3">
    <source>
        <dbReference type="ARBA" id="ARBA00023172"/>
    </source>
</evidence>
<evidence type="ECO:0000256" key="1">
    <source>
        <dbReference type="ARBA" id="ARBA00022578"/>
    </source>
</evidence>
<evidence type="ECO:0000313" key="5">
    <source>
        <dbReference type="EMBL" id="MBB6492253.1"/>
    </source>
</evidence>
<dbReference type="InterPro" id="IPR052183">
    <property type="entry name" value="IS_Transposase"/>
</dbReference>